<comment type="caution">
    <text evidence="1">The sequence shown here is derived from an EMBL/GenBank/DDBJ whole genome shotgun (WGS) entry which is preliminary data.</text>
</comment>
<feature type="non-terminal residue" evidence="1">
    <location>
        <position position="1"/>
    </location>
</feature>
<dbReference type="AlphaFoldDB" id="A0A6P1ZA01"/>
<protein>
    <submittedName>
        <fullName evidence="1">CoB--CoM heterodisulfide reductase iron-sulfur subunit A family protein</fullName>
    </submittedName>
</protein>
<reference evidence="1 2" key="1">
    <citation type="submission" date="2018-06" db="EMBL/GenBank/DDBJ databases">
        <title>Complete genome of Desulfovibrio marinus P48SEP.</title>
        <authorList>
            <person name="Crispim J.S."/>
            <person name="Vidigal P.M.P."/>
            <person name="Silva L.C.F."/>
            <person name="Araujo L.C."/>
            <person name="Laguardia C.N."/>
            <person name="Dias R.S."/>
            <person name="Sousa M.P."/>
            <person name="Paula S.O."/>
            <person name="Silva C."/>
        </authorList>
    </citation>
    <scope>NUCLEOTIDE SEQUENCE [LARGE SCALE GENOMIC DNA]</scope>
    <source>
        <strain evidence="1 2">P48SEP</strain>
    </source>
</reference>
<dbReference type="EMBL" id="QMIF01000365">
    <property type="protein sequence ID" value="TVM23497.1"/>
    <property type="molecule type" value="Genomic_DNA"/>
</dbReference>
<name>A0A6P1ZA01_9BACT</name>
<gene>
    <name evidence="1" type="ORF">DQK91_23595</name>
</gene>
<evidence type="ECO:0000313" key="2">
    <source>
        <dbReference type="Proteomes" id="UP000434052"/>
    </source>
</evidence>
<feature type="non-terminal residue" evidence="1">
    <location>
        <position position="168"/>
    </location>
</feature>
<organism evidence="1 2">
    <name type="scientific">Oceanidesulfovibrio marinus</name>
    <dbReference type="NCBI Taxonomy" id="370038"/>
    <lineage>
        <taxon>Bacteria</taxon>
        <taxon>Pseudomonadati</taxon>
        <taxon>Thermodesulfobacteriota</taxon>
        <taxon>Desulfovibrionia</taxon>
        <taxon>Desulfovibrionales</taxon>
        <taxon>Desulfovibrionaceae</taxon>
        <taxon>Oceanidesulfovibrio</taxon>
    </lineage>
</organism>
<dbReference type="Proteomes" id="UP000434052">
    <property type="component" value="Unassembled WGS sequence"/>
</dbReference>
<proteinExistence type="predicted"/>
<evidence type="ECO:0000313" key="1">
    <source>
        <dbReference type="EMBL" id="TVM23497.1"/>
    </source>
</evidence>
<sequence length="168" mass="17942">PRITVYCGASLSSYGGYVGKFSIELSTTAAEDEAPSPGQYVSCKGVGGPMLPQNIALESGVVVLATGFSSYTPHTGEYGFGENQEVMTLPDLLQKLAEMKDEKGGQLHLDGRRIRSLAIIHCVGSRQIPGVHEEDENGHLNEYCSRVCCSASINAANTIRESFPDTSV</sequence>
<accession>A0A6P1ZA01</accession>